<keyword evidence="1" id="KW-0479">Metal-binding</keyword>
<dbReference type="GO" id="GO:0004126">
    <property type="term" value="F:cytidine deaminase activity"/>
    <property type="evidence" value="ECO:0007669"/>
    <property type="project" value="TreeGrafter"/>
</dbReference>
<gene>
    <name evidence="3" type="primary">Apobec1_1</name>
    <name evidence="3" type="ORF">GRAVAR_R15560</name>
</gene>
<evidence type="ECO:0000313" key="4">
    <source>
        <dbReference type="Proteomes" id="UP000591535"/>
    </source>
</evidence>
<dbReference type="InterPro" id="IPR016192">
    <property type="entry name" value="APOBEC/CMP_deaminase_Zn-bd"/>
</dbReference>
<dbReference type="PROSITE" id="PS00903">
    <property type="entry name" value="CYT_DCMP_DEAMINASES_1"/>
    <property type="match status" value="1"/>
</dbReference>
<accession>A0A7K8ZV05</accession>
<dbReference type="EMBL" id="VWZG01005592">
    <property type="protein sequence ID" value="NXG18609.1"/>
    <property type="molecule type" value="Genomic_DNA"/>
</dbReference>
<dbReference type="Pfam" id="PF18750">
    <property type="entry name" value="SNAD4"/>
    <property type="match status" value="1"/>
</dbReference>
<dbReference type="InterPro" id="IPR016193">
    <property type="entry name" value="Cytidine_deaminase-like"/>
</dbReference>
<feature type="non-terminal residue" evidence="3">
    <location>
        <position position="1"/>
    </location>
</feature>
<protein>
    <submittedName>
        <fullName evidence="3">ABEC1 enzyme</fullName>
    </submittedName>
</protein>
<organism evidence="3 4">
    <name type="scientific">Grallaria varia</name>
    <name type="common">variegated antpitta</name>
    <dbReference type="NCBI Taxonomy" id="117165"/>
    <lineage>
        <taxon>Eukaryota</taxon>
        <taxon>Metazoa</taxon>
        <taxon>Chordata</taxon>
        <taxon>Craniata</taxon>
        <taxon>Vertebrata</taxon>
        <taxon>Euteleostomi</taxon>
        <taxon>Archelosauria</taxon>
        <taxon>Archosauria</taxon>
        <taxon>Dinosauria</taxon>
        <taxon>Saurischia</taxon>
        <taxon>Theropoda</taxon>
        <taxon>Coelurosauria</taxon>
        <taxon>Aves</taxon>
        <taxon>Neognathae</taxon>
        <taxon>Neoaves</taxon>
        <taxon>Telluraves</taxon>
        <taxon>Australaves</taxon>
        <taxon>Passeriformes</taxon>
        <taxon>Formicariidae</taxon>
        <taxon>Grallaria</taxon>
    </lineage>
</organism>
<reference evidence="3 4" key="1">
    <citation type="submission" date="2019-09" db="EMBL/GenBank/DDBJ databases">
        <title>Bird 10,000 Genomes (B10K) Project - Family phase.</title>
        <authorList>
            <person name="Zhang G."/>
        </authorList>
    </citation>
    <scope>NUCLEOTIDE SEQUENCE [LARGE SCALE GENOMIC DNA]</scope>
    <source>
        <strain evidence="3">B10K-DU-001-02</strain>
        <tissue evidence="3">Muscle</tissue>
    </source>
</reference>
<proteinExistence type="predicted"/>
<dbReference type="InterPro" id="IPR050610">
    <property type="entry name" value="APOBEC_Cyt_Deaminase"/>
</dbReference>
<name>A0A7K8ZV05_9PASS</name>
<dbReference type="PANTHER" id="PTHR13857">
    <property type="entry name" value="MRNA EDITING ENZYME"/>
    <property type="match status" value="1"/>
</dbReference>
<evidence type="ECO:0000256" key="2">
    <source>
        <dbReference type="ARBA" id="ARBA00022801"/>
    </source>
</evidence>
<dbReference type="GO" id="GO:0008270">
    <property type="term" value="F:zinc ion binding"/>
    <property type="evidence" value="ECO:0007669"/>
    <property type="project" value="InterPro"/>
</dbReference>
<dbReference type="GO" id="GO:0005737">
    <property type="term" value="C:cytoplasm"/>
    <property type="evidence" value="ECO:0007669"/>
    <property type="project" value="TreeGrafter"/>
</dbReference>
<feature type="non-terminal residue" evidence="3">
    <location>
        <position position="181"/>
    </location>
</feature>
<comment type="caution">
    <text evidence="3">The sequence shown here is derived from an EMBL/GenBank/DDBJ whole genome shotgun (WGS) entry which is preliminary data.</text>
</comment>
<sequence length="181" mass="22004">YISKKAFKEQFDPSKFPMETYLLCELRWGENGTPWTHWVKNNYDFSHAEVYFLEKIFRPKRFNNYVKCHITLYLSWSPCATCCYRILDFLYWHPYVSIDIYVARLYCTDYGKNRRGLRKLVRSGQVKLEVMEEKGKLSYYKYCWKTFIQGDAADDFWTMNFQSEITKNRLKLCYILQVSRL</sequence>
<dbReference type="AlphaFoldDB" id="A0A7K8ZV05"/>
<dbReference type="SUPFAM" id="SSF53927">
    <property type="entry name" value="Cytidine deaminase-like"/>
    <property type="match status" value="1"/>
</dbReference>
<dbReference type="Gene3D" id="3.40.140.10">
    <property type="entry name" value="Cytidine Deaminase, domain 2"/>
    <property type="match status" value="1"/>
</dbReference>
<keyword evidence="4" id="KW-1185">Reference proteome</keyword>
<evidence type="ECO:0000313" key="3">
    <source>
        <dbReference type="EMBL" id="NXG18609.1"/>
    </source>
</evidence>
<dbReference type="GO" id="GO:0003723">
    <property type="term" value="F:RNA binding"/>
    <property type="evidence" value="ECO:0007669"/>
    <property type="project" value="TreeGrafter"/>
</dbReference>
<dbReference type="PANTHER" id="PTHR13857:SF26">
    <property type="entry name" value="C-U-EDITING ENZYME APOBEC-1"/>
    <property type="match status" value="1"/>
</dbReference>
<dbReference type="Proteomes" id="UP000591535">
    <property type="component" value="Unassembled WGS sequence"/>
</dbReference>
<evidence type="ECO:0000256" key="1">
    <source>
        <dbReference type="ARBA" id="ARBA00022723"/>
    </source>
</evidence>
<keyword evidence="2" id="KW-0378">Hydrolase</keyword>
<dbReference type="GO" id="GO:0016554">
    <property type="term" value="P:cytidine to uridine editing"/>
    <property type="evidence" value="ECO:0007669"/>
    <property type="project" value="TreeGrafter"/>
</dbReference>
<dbReference type="GO" id="GO:0005634">
    <property type="term" value="C:nucleus"/>
    <property type="evidence" value="ECO:0007669"/>
    <property type="project" value="TreeGrafter"/>
</dbReference>